<dbReference type="SUPFAM" id="SSF52172">
    <property type="entry name" value="CheY-like"/>
    <property type="match status" value="1"/>
</dbReference>
<dbReference type="Pfam" id="PF00486">
    <property type="entry name" value="Trans_reg_C"/>
    <property type="match status" value="1"/>
</dbReference>
<evidence type="ECO:0000256" key="7">
    <source>
        <dbReference type="PROSITE-ProRule" id="PRU01091"/>
    </source>
</evidence>
<dbReference type="Proteomes" id="UP001623592">
    <property type="component" value="Unassembled WGS sequence"/>
</dbReference>
<comment type="caution">
    <text evidence="10">The sequence shown here is derived from an EMBL/GenBank/DDBJ whole genome shotgun (WGS) entry which is preliminary data.</text>
</comment>
<dbReference type="SMART" id="SM00862">
    <property type="entry name" value="Trans_reg_C"/>
    <property type="match status" value="1"/>
</dbReference>
<evidence type="ECO:0000256" key="2">
    <source>
        <dbReference type="ARBA" id="ARBA00023015"/>
    </source>
</evidence>
<evidence type="ECO:0000259" key="9">
    <source>
        <dbReference type="PROSITE" id="PS51755"/>
    </source>
</evidence>
<dbReference type="PANTHER" id="PTHR48111:SF43">
    <property type="entry name" value="STAGE 0 SPORULATION PROTEIN A HOMOLOG"/>
    <property type="match status" value="1"/>
</dbReference>
<comment type="function">
    <text evidence="5">May play the central regulatory role in sporulation. It may be an element of the effector pathway responsible for the activation of sporulation genes in response to nutritional stress. Spo0A may act in concert with spo0H (a sigma factor) to control the expression of some genes that are critical to the sporulation process.</text>
</comment>
<sequence length="224" mass="25977">MYKIMVVEDDNSLCGQICERLHKWEFEAIRIEDFKNIVKEYTSIKPNLIIMDVTLPYFDGFYWCNKIREISKVPIIFASSKNSNMDVIMAINMGGDDYITKPFAMDILIAKINALLRRTYSYGSDSCDVIECNGAVFNLTENTFSYADNKIELTRNEFRILQVLIKNKGKVVSRQRIMRALWEDDNFINDNTLTVNINRLRSRISDMGLSDFIVTKKGRGYIIS</sequence>
<feature type="DNA-binding region" description="OmpR/PhoB-type" evidence="7">
    <location>
        <begin position="127"/>
        <end position="224"/>
    </location>
</feature>
<evidence type="ECO:0000256" key="5">
    <source>
        <dbReference type="ARBA" id="ARBA00024867"/>
    </source>
</evidence>
<dbReference type="InterPro" id="IPR001789">
    <property type="entry name" value="Sig_transdc_resp-reg_receiver"/>
</dbReference>
<dbReference type="PROSITE" id="PS51755">
    <property type="entry name" value="OMPR_PHOB"/>
    <property type="match status" value="1"/>
</dbReference>
<protein>
    <recommendedName>
        <fullName evidence="1">Stage 0 sporulation protein A homolog</fullName>
    </recommendedName>
</protein>
<reference evidence="10 11" key="1">
    <citation type="submission" date="2024-11" db="EMBL/GenBank/DDBJ databases">
        <authorList>
            <person name="Heng Y.C."/>
            <person name="Lim A.C.H."/>
            <person name="Lee J.K.Y."/>
            <person name="Kittelmann S."/>
        </authorList>
    </citation>
    <scope>NUCLEOTIDE SEQUENCE [LARGE SCALE GENOMIC DNA]</scope>
    <source>
        <strain evidence="10 11">WILCCON 0114</strain>
    </source>
</reference>
<keyword evidence="2" id="KW-0805">Transcription regulation</keyword>
<dbReference type="InterPro" id="IPR036388">
    <property type="entry name" value="WH-like_DNA-bd_sf"/>
</dbReference>
<evidence type="ECO:0000256" key="1">
    <source>
        <dbReference type="ARBA" id="ARBA00018672"/>
    </source>
</evidence>
<dbReference type="Pfam" id="PF00072">
    <property type="entry name" value="Response_reg"/>
    <property type="match status" value="1"/>
</dbReference>
<dbReference type="Gene3D" id="6.10.250.690">
    <property type="match status" value="1"/>
</dbReference>
<evidence type="ECO:0000313" key="11">
    <source>
        <dbReference type="Proteomes" id="UP001623592"/>
    </source>
</evidence>
<evidence type="ECO:0000256" key="3">
    <source>
        <dbReference type="ARBA" id="ARBA00023125"/>
    </source>
</evidence>
<feature type="domain" description="Response regulatory" evidence="8">
    <location>
        <begin position="3"/>
        <end position="116"/>
    </location>
</feature>
<dbReference type="SUPFAM" id="SSF46894">
    <property type="entry name" value="C-terminal effector domain of the bipartite response regulators"/>
    <property type="match status" value="1"/>
</dbReference>
<dbReference type="RefSeq" id="WP_406788750.1">
    <property type="nucleotide sequence ID" value="NZ_JBJIAA010000014.1"/>
</dbReference>
<keyword evidence="11" id="KW-1185">Reference proteome</keyword>
<dbReference type="SMART" id="SM00448">
    <property type="entry name" value="REC"/>
    <property type="match status" value="1"/>
</dbReference>
<dbReference type="InterPro" id="IPR001867">
    <property type="entry name" value="OmpR/PhoB-type_DNA-bd"/>
</dbReference>
<dbReference type="PROSITE" id="PS50110">
    <property type="entry name" value="RESPONSE_REGULATORY"/>
    <property type="match status" value="1"/>
</dbReference>
<name>A0ABW8THQ3_9CLOT</name>
<evidence type="ECO:0000259" key="8">
    <source>
        <dbReference type="PROSITE" id="PS50110"/>
    </source>
</evidence>
<dbReference type="CDD" id="cd00383">
    <property type="entry name" value="trans_reg_C"/>
    <property type="match status" value="1"/>
</dbReference>
<dbReference type="EMBL" id="JBJIAA010000014">
    <property type="protein sequence ID" value="MFL0252099.1"/>
    <property type="molecule type" value="Genomic_DNA"/>
</dbReference>
<proteinExistence type="predicted"/>
<keyword evidence="6" id="KW-0597">Phosphoprotein</keyword>
<accession>A0ABW8THQ3</accession>
<dbReference type="Gene3D" id="1.10.10.10">
    <property type="entry name" value="Winged helix-like DNA-binding domain superfamily/Winged helix DNA-binding domain"/>
    <property type="match status" value="1"/>
</dbReference>
<dbReference type="InterPro" id="IPR016032">
    <property type="entry name" value="Sig_transdc_resp-reg_C-effctor"/>
</dbReference>
<feature type="modified residue" description="4-aspartylphosphate" evidence="6">
    <location>
        <position position="52"/>
    </location>
</feature>
<keyword evidence="3 7" id="KW-0238">DNA-binding</keyword>
<dbReference type="InterPro" id="IPR039420">
    <property type="entry name" value="WalR-like"/>
</dbReference>
<keyword evidence="4" id="KW-0804">Transcription</keyword>
<organism evidence="10 11">
    <name type="scientific">Clostridium neuense</name>
    <dbReference type="NCBI Taxonomy" id="1728934"/>
    <lineage>
        <taxon>Bacteria</taxon>
        <taxon>Bacillati</taxon>
        <taxon>Bacillota</taxon>
        <taxon>Clostridia</taxon>
        <taxon>Eubacteriales</taxon>
        <taxon>Clostridiaceae</taxon>
        <taxon>Clostridium</taxon>
    </lineage>
</organism>
<dbReference type="PANTHER" id="PTHR48111">
    <property type="entry name" value="REGULATOR OF RPOS"/>
    <property type="match status" value="1"/>
</dbReference>
<feature type="domain" description="OmpR/PhoB-type" evidence="9">
    <location>
        <begin position="127"/>
        <end position="224"/>
    </location>
</feature>
<evidence type="ECO:0000313" key="10">
    <source>
        <dbReference type="EMBL" id="MFL0252099.1"/>
    </source>
</evidence>
<dbReference type="InterPro" id="IPR011006">
    <property type="entry name" value="CheY-like_superfamily"/>
</dbReference>
<gene>
    <name evidence="10" type="ORF">ACJDT4_16890</name>
</gene>
<evidence type="ECO:0000256" key="4">
    <source>
        <dbReference type="ARBA" id="ARBA00023163"/>
    </source>
</evidence>
<dbReference type="Gene3D" id="3.40.50.2300">
    <property type="match status" value="1"/>
</dbReference>
<evidence type="ECO:0000256" key="6">
    <source>
        <dbReference type="PROSITE-ProRule" id="PRU00169"/>
    </source>
</evidence>